<gene>
    <name evidence="1" type="ORF">DSM106972_043900</name>
</gene>
<dbReference type="RefSeq" id="WP_127082785.1">
    <property type="nucleotide sequence ID" value="NZ_RSCL01000010.1"/>
</dbReference>
<reference evidence="1" key="2">
    <citation type="journal article" date="2019" name="Genome Biol. Evol.">
        <title>Day and night: Metabolic profiles and evolutionary relationships of six axenic non-marine cyanobacteria.</title>
        <authorList>
            <person name="Will S.E."/>
            <person name="Henke P."/>
            <person name="Boedeker C."/>
            <person name="Huang S."/>
            <person name="Brinkmann H."/>
            <person name="Rohde M."/>
            <person name="Jarek M."/>
            <person name="Friedl T."/>
            <person name="Seufert S."/>
            <person name="Schumacher M."/>
            <person name="Overmann J."/>
            <person name="Neumann-Schaal M."/>
            <person name="Petersen J."/>
        </authorList>
    </citation>
    <scope>NUCLEOTIDE SEQUENCE [LARGE SCALE GENOMIC DNA]</scope>
    <source>
        <strain evidence="1">PCC 7102</strain>
    </source>
</reference>
<dbReference type="EMBL" id="RSCL01000010">
    <property type="protein sequence ID" value="RUT04821.1"/>
    <property type="molecule type" value="Genomic_DNA"/>
</dbReference>
<evidence type="ECO:0000313" key="1">
    <source>
        <dbReference type="EMBL" id="RUT04821.1"/>
    </source>
</evidence>
<organism evidence="1 2">
    <name type="scientific">Dulcicalothrix desertica PCC 7102</name>
    <dbReference type="NCBI Taxonomy" id="232991"/>
    <lineage>
        <taxon>Bacteria</taxon>
        <taxon>Bacillati</taxon>
        <taxon>Cyanobacteriota</taxon>
        <taxon>Cyanophyceae</taxon>
        <taxon>Nostocales</taxon>
        <taxon>Calotrichaceae</taxon>
        <taxon>Dulcicalothrix</taxon>
    </lineage>
</organism>
<dbReference type="OrthoDB" id="477505at2"/>
<sequence>MTQDFQFLKRLYNAFDPFRPLPAGDPAYVNCNSVRGDGDILVGVGREILMSDRMTCQLFGGHRGAGKSTELLRLQDYLDKQGCFVVYFAAYEEDIEPEDAQYTDILLACTRHLLESLKDNANPAPLLNWLKDRWEELKDFALSEVSLEKIGVEAQIAQFAKIIANLQTEPSAR</sequence>
<reference evidence="1" key="1">
    <citation type="submission" date="2018-12" db="EMBL/GenBank/DDBJ databases">
        <authorList>
            <person name="Will S."/>
            <person name="Neumann-Schaal M."/>
            <person name="Henke P."/>
        </authorList>
    </citation>
    <scope>NUCLEOTIDE SEQUENCE</scope>
    <source>
        <strain evidence="1">PCC 7102</strain>
    </source>
</reference>
<evidence type="ECO:0008006" key="3">
    <source>
        <dbReference type="Google" id="ProtNLM"/>
    </source>
</evidence>
<protein>
    <recommendedName>
        <fullName evidence="3">Orc1-like AAA ATPase domain-containing protein</fullName>
    </recommendedName>
</protein>
<keyword evidence="2" id="KW-1185">Reference proteome</keyword>
<dbReference type="Proteomes" id="UP000271624">
    <property type="component" value="Unassembled WGS sequence"/>
</dbReference>
<evidence type="ECO:0000313" key="2">
    <source>
        <dbReference type="Proteomes" id="UP000271624"/>
    </source>
</evidence>
<accession>A0A3S1D7C1</accession>
<name>A0A3S1D7C1_9CYAN</name>
<proteinExistence type="predicted"/>
<dbReference type="AlphaFoldDB" id="A0A3S1D7C1"/>
<comment type="caution">
    <text evidence="1">The sequence shown here is derived from an EMBL/GenBank/DDBJ whole genome shotgun (WGS) entry which is preliminary data.</text>
</comment>